<feature type="domain" description="PH" evidence="3">
    <location>
        <begin position="324"/>
        <end position="433"/>
    </location>
</feature>
<comment type="caution">
    <text evidence="4">The sequence shown here is derived from an EMBL/GenBank/DDBJ whole genome shotgun (WGS) entry which is preliminary data.</text>
</comment>
<evidence type="ECO:0000313" key="4">
    <source>
        <dbReference type="EMBL" id="KAF3075386.1"/>
    </source>
</evidence>
<feature type="region of interest" description="Disordered" evidence="1">
    <location>
        <begin position="440"/>
        <end position="464"/>
    </location>
</feature>
<dbReference type="AlphaFoldDB" id="A0A9P4XLW1"/>
<gene>
    <name evidence="4" type="ORF">CFAM422_002387</name>
</gene>
<organism evidence="4 5">
    <name type="scientific">Trichoderma lentiforme</name>
    <dbReference type="NCBI Taxonomy" id="1567552"/>
    <lineage>
        <taxon>Eukaryota</taxon>
        <taxon>Fungi</taxon>
        <taxon>Dikarya</taxon>
        <taxon>Ascomycota</taxon>
        <taxon>Pezizomycotina</taxon>
        <taxon>Sordariomycetes</taxon>
        <taxon>Hypocreomycetidae</taxon>
        <taxon>Hypocreales</taxon>
        <taxon>Hypocreaceae</taxon>
        <taxon>Trichoderma</taxon>
    </lineage>
</organism>
<dbReference type="Pfam" id="PF23074">
    <property type="entry name" value="PH_FT_N"/>
    <property type="match status" value="1"/>
</dbReference>
<dbReference type="Proteomes" id="UP000801864">
    <property type="component" value="Unassembled WGS sequence"/>
</dbReference>
<name>A0A9P4XLW1_9HYPO</name>
<evidence type="ECO:0000256" key="1">
    <source>
        <dbReference type="SAM" id="MobiDB-lite"/>
    </source>
</evidence>
<protein>
    <submittedName>
        <fullName evidence="4">Uncharacterized protein</fullName>
    </submittedName>
</protein>
<sequence length="464" mass="53192">MELGSPKEDPAALVDAHLLKGCCLEAERSDSVWLRLEGLFLAIPEPNRRHLKPLIDEIKTSSLILRELADLSQVHQDRVPLVLDPLNTILPCMSRSLRDITTHYENRKLTKVNRWRTMFHDMTNEAGGLQLPQRFVVYNHYLSAIRDLLSRSPNFDLNMMEAFRLQIMNLREARGIQTVYSSASNTGRSFGPLWEYTTGRHGPACIGGGAIDSLLPIDDDKISLIAYSDGRDGSPFLLLRTFYMGGPWFSVRGVHELCIQRENDSIQFKRWSRSENCSKLWATLRFQTWEELILMYCTFLALKSRNTLTIQLGTKEYTLKGERKLFQACILDDGFKHSLIVYEDKHTGGRRLHVAVWEGELRQCPVWTAFVTHQSASPTWLKRVSRKKIRLADIQLYVFCQQYRQQAQRKGSGGAFELQFYNEEAAQSFKDLFCAPAIKPNTSRPITPRPNTPRAVSRPTTPRA</sequence>
<accession>A0A9P4XLW1</accession>
<dbReference type="InterPro" id="IPR057082">
    <property type="entry name" value="PH_C"/>
</dbReference>
<evidence type="ECO:0000313" key="5">
    <source>
        <dbReference type="Proteomes" id="UP000801864"/>
    </source>
</evidence>
<dbReference type="InterPro" id="IPR057081">
    <property type="entry name" value="PH_N"/>
</dbReference>
<keyword evidence="5" id="KW-1185">Reference proteome</keyword>
<dbReference type="EMBL" id="QLNT01000003">
    <property type="protein sequence ID" value="KAF3075386.1"/>
    <property type="molecule type" value="Genomic_DNA"/>
</dbReference>
<feature type="domain" description="PH" evidence="2">
    <location>
        <begin position="216"/>
        <end position="321"/>
    </location>
</feature>
<proteinExistence type="predicted"/>
<evidence type="ECO:0000259" key="3">
    <source>
        <dbReference type="Pfam" id="PF23076"/>
    </source>
</evidence>
<evidence type="ECO:0000259" key="2">
    <source>
        <dbReference type="Pfam" id="PF23074"/>
    </source>
</evidence>
<dbReference type="Pfam" id="PF23076">
    <property type="entry name" value="PH_FT_C"/>
    <property type="match status" value="1"/>
</dbReference>
<reference evidence="4 5" key="1">
    <citation type="submission" date="2018-06" db="EMBL/GenBank/DDBJ databases">
        <title>Genome analysis of cellulolytic fungus Trichoderma lentiforme CFAM-422.</title>
        <authorList>
            <person name="Steindorff A.S."/>
            <person name="Formighieri E.F."/>
            <person name="Midorikawa G.E.O."/>
            <person name="Tamietti M.S."/>
            <person name="Ramos E.Z."/>
            <person name="Silva A.S."/>
            <person name="Bon E.P.S."/>
            <person name="Mendes T.D."/>
            <person name="Damaso M.C.T."/>
            <person name="Favaro L.C.L."/>
        </authorList>
    </citation>
    <scope>NUCLEOTIDE SEQUENCE [LARGE SCALE GENOMIC DNA]</scope>
    <source>
        <strain evidence="4 5">CFAM-422</strain>
    </source>
</reference>